<name>A0A6A5C081_NAEFO</name>
<evidence type="ECO:0000256" key="2">
    <source>
        <dbReference type="ARBA" id="ARBA00005378"/>
    </source>
</evidence>
<dbReference type="PANTHER" id="PTHR11669:SF5">
    <property type="entry name" value="REPLICATION FACTOR C SUBUNIT 2"/>
    <property type="match status" value="1"/>
</dbReference>
<evidence type="ECO:0000313" key="8">
    <source>
        <dbReference type="EMBL" id="KAF0980301.1"/>
    </source>
</evidence>
<evidence type="ECO:0000256" key="4">
    <source>
        <dbReference type="ARBA" id="ARBA00022741"/>
    </source>
</evidence>
<dbReference type="FunFam" id="1.10.8.60:FF:000012">
    <property type="entry name" value="Replication factor C subunit 4"/>
    <property type="match status" value="1"/>
</dbReference>
<keyword evidence="4" id="KW-0547">Nucleotide-binding</keyword>
<dbReference type="GO" id="GO:0003689">
    <property type="term" value="F:DNA clamp loader activity"/>
    <property type="evidence" value="ECO:0007669"/>
    <property type="project" value="TreeGrafter"/>
</dbReference>
<dbReference type="RefSeq" id="XP_044565014.1">
    <property type="nucleotide sequence ID" value="XM_044704154.1"/>
</dbReference>
<accession>A0A6A5C081</accession>
<dbReference type="GO" id="GO:0005634">
    <property type="term" value="C:nucleus"/>
    <property type="evidence" value="ECO:0007669"/>
    <property type="project" value="UniProtKB-SubCell"/>
</dbReference>
<dbReference type="VEuPathDB" id="AmoebaDB:NF0019440"/>
<dbReference type="VEuPathDB" id="AmoebaDB:FDP41_013515"/>
<dbReference type="OrthoDB" id="4199794at2759"/>
<keyword evidence="5" id="KW-0067">ATP-binding</keyword>
<dbReference type="GO" id="GO:0016887">
    <property type="term" value="F:ATP hydrolysis activity"/>
    <property type="evidence" value="ECO:0007669"/>
    <property type="project" value="InterPro"/>
</dbReference>
<dbReference type="Pfam" id="PF00004">
    <property type="entry name" value="AAA"/>
    <property type="match status" value="1"/>
</dbReference>
<sequence>MLQNSQEPTSSSVLEMNKPWVEKYRPIELDDIVGNEEAVMRLRVIAEEGNMPNLILSGPPGTGKTTSIMCLARALLGKDVYREAVLELNASDDRTLEVVRNKIKQFAQKKVNLPPNRHKIVILDEADSMTSAAQQAMRRIMEIYSSTTRFALACNDSSKIIEPIQSRCALVRYKRLTDAQLLTRLVIICEKEHVNRTDDGLESILYTSDGDMRNAINSLQATFQGFGIVNATNVFKVCDQPHPVAVQSVIAACLEGDLINAQKHLSKLISDGYSSQDLISTISKVVRSGAIDMPEYAQLQYIKEIGNCHLRISDGVDSQLQLTALLARLCKIVILKAASDKSK</sequence>
<evidence type="ECO:0000256" key="3">
    <source>
        <dbReference type="ARBA" id="ARBA00022705"/>
    </source>
</evidence>
<dbReference type="GeneID" id="68120730"/>
<dbReference type="Proteomes" id="UP000444721">
    <property type="component" value="Unassembled WGS sequence"/>
</dbReference>
<dbReference type="GO" id="GO:0003677">
    <property type="term" value="F:DNA binding"/>
    <property type="evidence" value="ECO:0007669"/>
    <property type="project" value="InterPro"/>
</dbReference>
<dbReference type="InterPro" id="IPR003959">
    <property type="entry name" value="ATPase_AAA_core"/>
</dbReference>
<dbReference type="CDD" id="cd18140">
    <property type="entry name" value="HLD_clamp_RFC"/>
    <property type="match status" value="1"/>
</dbReference>
<evidence type="ECO:0000256" key="5">
    <source>
        <dbReference type="ARBA" id="ARBA00022840"/>
    </source>
</evidence>
<dbReference type="Gene3D" id="1.10.8.60">
    <property type="match status" value="1"/>
</dbReference>
<dbReference type="GO" id="GO:0005524">
    <property type="term" value="F:ATP binding"/>
    <property type="evidence" value="ECO:0007669"/>
    <property type="project" value="UniProtKB-KW"/>
</dbReference>
<dbReference type="VEuPathDB" id="AmoebaDB:NfTy_028370"/>
<keyword evidence="6" id="KW-0539">Nucleus</keyword>
<dbReference type="OMA" id="SCNYSSQ"/>
<dbReference type="SMART" id="SM00382">
    <property type="entry name" value="AAA"/>
    <property type="match status" value="1"/>
</dbReference>
<dbReference type="GO" id="GO:0005663">
    <property type="term" value="C:DNA replication factor C complex"/>
    <property type="evidence" value="ECO:0007669"/>
    <property type="project" value="TreeGrafter"/>
</dbReference>
<dbReference type="Pfam" id="PF08542">
    <property type="entry name" value="Rep_fac_C"/>
    <property type="match status" value="1"/>
</dbReference>
<dbReference type="PANTHER" id="PTHR11669">
    <property type="entry name" value="REPLICATION FACTOR C / DNA POLYMERASE III GAMMA-TAU SUBUNIT"/>
    <property type="match status" value="1"/>
</dbReference>
<dbReference type="Gene3D" id="1.20.272.10">
    <property type="match status" value="1"/>
</dbReference>
<dbReference type="FunFam" id="3.40.50.300:FF:000107">
    <property type="entry name" value="Replication factor C subunit 4"/>
    <property type="match status" value="1"/>
</dbReference>
<dbReference type="AlphaFoldDB" id="A0A6A5C081"/>
<feature type="domain" description="AAA+ ATPase" evidence="7">
    <location>
        <begin position="50"/>
        <end position="177"/>
    </location>
</feature>
<dbReference type="InterPro" id="IPR008921">
    <property type="entry name" value="DNA_pol3_clamp-load_cplx_C"/>
</dbReference>
<dbReference type="GO" id="GO:0006281">
    <property type="term" value="P:DNA repair"/>
    <property type="evidence" value="ECO:0007669"/>
    <property type="project" value="TreeGrafter"/>
</dbReference>
<dbReference type="InterPro" id="IPR050238">
    <property type="entry name" value="DNA_Rep/Repair_Clamp_Loader"/>
</dbReference>
<keyword evidence="9" id="KW-1185">Reference proteome</keyword>
<keyword evidence="3" id="KW-0235">DNA replication</keyword>
<organism evidence="8 9">
    <name type="scientific">Naegleria fowleri</name>
    <name type="common">Brain eating amoeba</name>
    <dbReference type="NCBI Taxonomy" id="5763"/>
    <lineage>
        <taxon>Eukaryota</taxon>
        <taxon>Discoba</taxon>
        <taxon>Heterolobosea</taxon>
        <taxon>Tetramitia</taxon>
        <taxon>Eutetramitia</taxon>
        <taxon>Vahlkampfiidae</taxon>
        <taxon>Naegleria</taxon>
    </lineage>
</organism>
<dbReference type="InterPro" id="IPR003593">
    <property type="entry name" value="AAA+_ATPase"/>
</dbReference>
<dbReference type="Pfam" id="PF21960">
    <property type="entry name" value="RCF1-5-like_lid"/>
    <property type="match status" value="1"/>
</dbReference>
<dbReference type="EMBL" id="VFQX01000019">
    <property type="protein sequence ID" value="KAF0980301.1"/>
    <property type="molecule type" value="Genomic_DNA"/>
</dbReference>
<dbReference type="CDD" id="cd00009">
    <property type="entry name" value="AAA"/>
    <property type="match status" value="1"/>
</dbReference>
<dbReference type="Gene3D" id="3.40.50.300">
    <property type="entry name" value="P-loop containing nucleotide triphosphate hydrolases"/>
    <property type="match status" value="1"/>
</dbReference>
<dbReference type="SUPFAM" id="SSF52540">
    <property type="entry name" value="P-loop containing nucleoside triphosphate hydrolases"/>
    <property type="match status" value="1"/>
</dbReference>
<evidence type="ECO:0000313" key="9">
    <source>
        <dbReference type="Proteomes" id="UP000444721"/>
    </source>
</evidence>
<comment type="subcellular location">
    <subcellularLocation>
        <location evidence="1">Nucleus</location>
    </subcellularLocation>
</comment>
<evidence type="ECO:0000259" key="7">
    <source>
        <dbReference type="SMART" id="SM00382"/>
    </source>
</evidence>
<proteinExistence type="inferred from homology"/>
<comment type="similarity">
    <text evidence="2">Belongs to the activator 1 small subunits family.</text>
</comment>
<evidence type="ECO:0000256" key="6">
    <source>
        <dbReference type="ARBA" id="ARBA00023242"/>
    </source>
</evidence>
<dbReference type="NCBIfam" id="NF001679">
    <property type="entry name" value="PRK00440.1"/>
    <property type="match status" value="1"/>
</dbReference>
<reference evidence="8 9" key="1">
    <citation type="journal article" date="2019" name="Sci. Rep.">
        <title>Nanopore sequencing improves the draft genome of the human pathogenic amoeba Naegleria fowleri.</title>
        <authorList>
            <person name="Liechti N."/>
            <person name="Schurch N."/>
            <person name="Bruggmann R."/>
            <person name="Wittwer M."/>
        </authorList>
    </citation>
    <scope>NUCLEOTIDE SEQUENCE [LARGE SCALE GENOMIC DNA]</scope>
    <source>
        <strain evidence="8 9">ATCC 30894</strain>
    </source>
</reference>
<dbReference type="InterPro" id="IPR027417">
    <property type="entry name" value="P-loop_NTPase"/>
</dbReference>
<comment type="caution">
    <text evidence="8">The sequence shown here is derived from an EMBL/GenBank/DDBJ whole genome shotgun (WGS) entry which is preliminary data.</text>
</comment>
<dbReference type="InterPro" id="IPR047854">
    <property type="entry name" value="RFC_lid"/>
</dbReference>
<dbReference type="InterPro" id="IPR013748">
    <property type="entry name" value="Rep_factorC_C"/>
</dbReference>
<dbReference type="SUPFAM" id="SSF48019">
    <property type="entry name" value="post-AAA+ oligomerization domain-like"/>
    <property type="match status" value="1"/>
</dbReference>
<evidence type="ECO:0000256" key="1">
    <source>
        <dbReference type="ARBA" id="ARBA00004123"/>
    </source>
</evidence>
<protein>
    <recommendedName>
        <fullName evidence="7">AAA+ ATPase domain-containing protein</fullName>
    </recommendedName>
</protein>
<dbReference type="GO" id="GO:0006261">
    <property type="term" value="P:DNA-templated DNA replication"/>
    <property type="evidence" value="ECO:0007669"/>
    <property type="project" value="TreeGrafter"/>
</dbReference>
<gene>
    <name evidence="8" type="ORF">FDP41_013515</name>
</gene>